<comment type="caution">
    <text evidence="5">The sequence shown here is derived from an EMBL/GenBank/DDBJ whole genome shotgun (WGS) entry which is preliminary data.</text>
</comment>
<organism evidence="5 6">
    <name type="scientific">Podospora pseudocomata</name>
    <dbReference type="NCBI Taxonomy" id="2093779"/>
    <lineage>
        <taxon>Eukaryota</taxon>
        <taxon>Fungi</taxon>
        <taxon>Dikarya</taxon>
        <taxon>Ascomycota</taxon>
        <taxon>Pezizomycotina</taxon>
        <taxon>Sordariomycetes</taxon>
        <taxon>Sordariomycetidae</taxon>
        <taxon>Sordariales</taxon>
        <taxon>Podosporaceae</taxon>
        <taxon>Podospora</taxon>
    </lineage>
</organism>
<dbReference type="InterPro" id="IPR015915">
    <property type="entry name" value="Kelch-typ_b-propeller"/>
</dbReference>
<name>A0ABR0G271_9PEZI</name>
<evidence type="ECO:0000313" key="6">
    <source>
        <dbReference type="Proteomes" id="UP001323405"/>
    </source>
</evidence>
<evidence type="ECO:0000256" key="2">
    <source>
        <dbReference type="ARBA" id="ARBA00022737"/>
    </source>
</evidence>
<accession>A0ABR0G271</accession>
<feature type="transmembrane region" description="Helical" evidence="4">
    <location>
        <begin position="408"/>
        <end position="433"/>
    </location>
</feature>
<evidence type="ECO:0000256" key="3">
    <source>
        <dbReference type="SAM" id="MobiDB-lite"/>
    </source>
</evidence>
<keyword evidence="4" id="KW-0472">Membrane</keyword>
<dbReference type="InterPro" id="IPR011043">
    <property type="entry name" value="Gal_Oxase/kelch_b-propeller"/>
</dbReference>
<dbReference type="GeneID" id="87913229"/>
<dbReference type="PANTHER" id="PTHR46228">
    <property type="entry name" value="KELCH DOMAIN-CONTAINING PROTEIN"/>
    <property type="match status" value="1"/>
</dbReference>
<dbReference type="EMBL" id="JAFFHA010000009">
    <property type="protein sequence ID" value="KAK4649833.1"/>
    <property type="molecule type" value="Genomic_DNA"/>
</dbReference>
<keyword evidence="6" id="KW-1185">Reference proteome</keyword>
<evidence type="ECO:0000313" key="5">
    <source>
        <dbReference type="EMBL" id="KAK4649833.1"/>
    </source>
</evidence>
<evidence type="ECO:0000256" key="1">
    <source>
        <dbReference type="ARBA" id="ARBA00022441"/>
    </source>
</evidence>
<dbReference type="PANTHER" id="PTHR46228:SF2">
    <property type="entry name" value="KELCH REPEAT PROTEIN (AFU_ORTHOLOGUE AFUA_4G14350)"/>
    <property type="match status" value="1"/>
</dbReference>
<evidence type="ECO:0000256" key="4">
    <source>
        <dbReference type="SAM" id="Phobius"/>
    </source>
</evidence>
<evidence type="ECO:0008006" key="7">
    <source>
        <dbReference type="Google" id="ProtNLM"/>
    </source>
</evidence>
<keyword evidence="1" id="KW-0880">Kelch repeat</keyword>
<sequence length="503" mass="54674">MSKAWKSESVALREISRFNEGVQCRTRGAIWANAEKGEFWIWGGYLPKIADGMNDTFIWKFTADGWGGGSWAKETPLNFEKLPSLQQTKDSAVMVAHDKGYVLGGVGSWLPSDEDAGPGMVTYDFRSKVVDNGTGPAIGILGKPATLTGANLLFMPGYNMPNGLGLVLGGHALATFNGTAKVEESHPLDLHNLTFFDPVTNEQYWQLTTGDIPPSPRSRACVAGPFRTPGGNYDLFLFGGESKLTDIRYDDAYVLSLPGFVWTKVPSPAPGGSRAYHSCLAVGRNQVLSVGGTRGGGFDNDWRSPDPVPQGLLLFNMTSLRWQLEYFVEGDLVSGYERASTIRNWYQNGSLDRVQWSSEKVQRMFGGSGVVKSTVPDVSDSDTSPSNTTINVATATVTSEPNPSTIPLATVVGGICGAFALAFVVSVLGWFIYRSRQKRAPVKETDKWPRSQDKCIETGPDGYYVYGIPGELQGTTVRDSSTNWPAQELDSGHQYPELSDGRS</sequence>
<feature type="compositionally biased region" description="Polar residues" evidence="3">
    <location>
        <begin position="476"/>
        <end position="485"/>
    </location>
</feature>
<protein>
    <recommendedName>
        <fullName evidence="7">Kelch repeat protein</fullName>
    </recommendedName>
</protein>
<reference evidence="5 6" key="1">
    <citation type="journal article" date="2023" name="bioRxiv">
        <title>High-quality genome assemblies of four members of thePodospora anserinaspecies complex.</title>
        <authorList>
            <person name="Ament-Velasquez S.L."/>
            <person name="Vogan A.A."/>
            <person name="Wallerman O."/>
            <person name="Hartmann F."/>
            <person name="Gautier V."/>
            <person name="Silar P."/>
            <person name="Giraud T."/>
            <person name="Johannesson H."/>
        </authorList>
    </citation>
    <scope>NUCLEOTIDE SEQUENCE [LARGE SCALE GENOMIC DNA]</scope>
    <source>
        <strain evidence="5 6">CBS 415.72m</strain>
    </source>
</reference>
<dbReference type="Proteomes" id="UP001323405">
    <property type="component" value="Unassembled WGS sequence"/>
</dbReference>
<dbReference type="Gene3D" id="2.120.10.80">
    <property type="entry name" value="Kelch-type beta propeller"/>
    <property type="match status" value="1"/>
</dbReference>
<dbReference type="RefSeq" id="XP_062738808.1">
    <property type="nucleotide sequence ID" value="XM_062893322.1"/>
</dbReference>
<keyword evidence="4" id="KW-0812">Transmembrane</keyword>
<keyword evidence="2" id="KW-0677">Repeat</keyword>
<proteinExistence type="predicted"/>
<gene>
    <name evidence="5" type="ORF">QC762_704690</name>
</gene>
<dbReference type="SUPFAM" id="SSF50965">
    <property type="entry name" value="Galactose oxidase, central domain"/>
    <property type="match status" value="1"/>
</dbReference>
<feature type="region of interest" description="Disordered" evidence="3">
    <location>
        <begin position="476"/>
        <end position="503"/>
    </location>
</feature>
<keyword evidence="4" id="KW-1133">Transmembrane helix</keyword>